<dbReference type="SUPFAM" id="SSF49879">
    <property type="entry name" value="SMAD/FHA domain"/>
    <property type="match status" value="1"/>
</dbReference>
<comment type="caution">
    <text evidence="8">The sequence shown here is derived from an EMBL/GenBank/DDBJ whole genome shotgun (WGS) entry which is preliminary data.</text>
</comment>
<keyword evidence="3" id="KW-0472">Membrane</keyword>
<dbReference type="InterPro" id="IPR056653">
    <property type="entry name" value="DUF7751"/>
</dbReference>
<keyword evidence="4" id="KW-0067">ATP-binding</keyword>
<dbReference type="Gene3D" id="3.40.50.300">
    <property type="entry name" value="P-loop containing nucleotide triphosphate hydrolases"/>
    <property type="match status" value="1"/>
</dbReference>
<feature type="region of interest" description="Disordered" evidence="6">
    <location>
        <begin position="1"/>
        <end position="81"/>
    </location>
</feature>
<evidence type="ECO:0000313" key="8">
    <source>
        <dbReference type="EMBL" id="KAL2321689.1"/>
    </source>
</evidence>
<evidence type="ECO:0000256" key="3">
    <source>
        <dbReference type="ARBA" id="ARBA00022787"/>
    </source>
</evidence>
<dbReference type="InterPro" id="IPR051701">
    <property type="entry name" value="Mito_OM_Translocase_MSP1"/>
</dbReference>
<dbReference type="Pfam" id="PF00498">
    <property type="entry name" value="FHA"/>
    <property type="match status" value="1"/>
</dbReference>
<name>A0ABD1LDT7_9FABA</name>
<dbReference type="PROSITE" id="PS00674">
    <property type="entry name" value="AAA"/>
    <property type="match status" value="1"/>
</dbReference>
<dbReference type="PANTHER" id="PTHR45644">
    <property type="entry name" value="AAA ATPASE, PUTATIVE (AFU_ORTHOLOGUE AFUA_2G12920)-RELATED-RELATED"/>
    <property type="match status" value="1"/>
</dbReference>
<dbReference type="InterPro" id="IPR003593">
    <property type="entry name" value="AAA+_ATPase"/>
</dbReference>
<dbReference type="SUPFAM" id="SSF52540">
    <property type="entry name" value="P-loop containing nucleoside triphosphate hydrolases"/>
    <property type="match status" value="1"/>
</dbReference>
<feature type="compositionally biased region" description="Polar residues" evidence="6">
    <location>
        <begin position="255"/>
        <end position="276"/>
    </location>
</feature>
<dbReference type="InterPro" id="IPR003959">
    <property type="entry name" value="ATPase_AAA_core"/>
</dbReference>
<evidence type="ECO:0000256" key="6">
    <source>
        <dbReference type="SAM" id="MobiDB-lite"/>
    </source>
</evidence>
<dbReference type="PANTHER" id="PTHR45644:SF39">
    <property type="entry name" value="AAA-TYPE ATPASE FAMILY PROTEIN-RELATED"/>
    <property type="match status" value="1"/>
</dbReference>
<dbReference type="Proteomes" id="UP001603857">
    <property type="component" value="Unassembled WGS sequence"/>
</dbReference>
<dbReference type="InterPro" id="IPR008984">
    <property type="entry name" value="SMAD_FHA_dom_sf"/>
</dbReference>
<dbReference type="InterPro" id="IPR027417">
    <property type="entry name" value="P-loop_NTPase"/>
</dbReference>
<feature type="compositionally biased region" description="Polar residues" evidence="6">
    <location>
        <begin position="523"/>
        <end position="536"/>
    </location>
</feature>
<gene>
    <name evidence="8" type="ORF">Fmac_026068</name>
</gene>
<evidence type="ECO:0000313" key="9">
    <source>
        <dbReference type="Proteomes" id="UP001603857"/>
    </source>
</evidence>
<dbReference type="InterPro" id="IPR003960">
    <property type="entry name" value="ATPase_AAA_CS"/>
</dbReference>
<accession>A0ABD1LDT7</accession>
<evidence type="ECO:0000256" key="4">
    <source>
        <dbReference type="ARBA" id="ARBA00022840"/>
    </source>
</evidence>
<feature type="region of interest" description="Disordered" evidence="6">
    <location>
        <begin position="521"/>
        <end position="548"/>
    </location>
</feature>
<dbReference type="Pfam" id="PF24933">
    <property type="entry name" value="DUF7751"/>
    <property type="match status" value="1"/>
</dbReference>
<keyword evidence="5" id="KW-0496">Mitochondrion</keyword>
<evidence type="ECO:0000256" key="1">
    <source>
        <dbReference type="ARBA" id="ARBA00004572"/>
    </source>
</evidence>
<feature type="region of interest" description="Disordered" evidence="6">
    <location>
        <begin position="255"/>
        <end position="318"/>
    </location>
</feature>
<keyword evidence="2" id="KW-0547">Nucleotide-binding</keyword>
<dbReference type="SMART" id="SM00382">
    <property type="entry name" value="AAA"/>
    <property type="match status" value="1"/>
</dbReference>
<evidence type="ECO:0000259" key="7">
    <source>
        <dbReference type="SMART" id="SM00382"/>
    </source>
</evidence>
<comment type="subcellular location">
    <subcellularLocation>
        <location evidence="1">Mitochondrion outer membrane</location>
        <topology evidence="1">Single-pass membrane protein</topology>
    </subcellularLocation>
</comment>
<dbReference type="InterPro" id="IPR041569">
    <property type="entry name" value="AAA_lid_3"/>
</dbReference>
<dbReference type="Gene3D" id="1.10.8.60">
    <property type="match status" value="1"/>
</dbReference>
<feature type="compositionally biased region" description="Low complexity" evidence="6">
    <location>
        <begin position="1"/>
        <end position="18"/>
    </location>
</feature>
<proteinExistence type="predicted"/>
<dbReference type="Pfam" id="PF00004">
    <property type="entry name" value="AAA"/>
    <property type="match status" value="1"/>
</dbReference>
<keyword evidence="3" id="KW-1000">Mitochondrion outer membrane</keyword>
<keyword evidence="9" id="KW-1185">Reference proteome</keyword>
<dbReference type="Gene3D" id="2.60.200.20">
    <property type="match status" value="1"/>
</dbReference>
<dbReference type="EMBL" id="JBGMDY010000009">
    <property type="protein sequence ID" value="KAL2321689.1"/>
    <property type="molecule type" value="Genomic_DNA"/>
</dbReference>
<dbReference type="GO" id="GO:0005524">
    <property type="term" value="F:ATP binding"/>
    <property type="evidence" value="ECO:0007669"/>
    <property type="project" value="UniProtKB-KW"/>
</dbReference>
<dbReference type="InterPro" id="IPR000253">
    <property type="entry name" value="FHA_dom"/>
</dbReference>
<dbReference type="FunFam" id="3.40.50.300:FF:000416">
    <property type="entry name" value="p-loop nucleoside triphosphate hydrolase superfamily protein"/>
    <property type="match status" value="1"/>
</dbReference>
<evidence type="ECO:0000256" key="5">
    <source>
        <dbReference type="ARBA" id="ARBA00023128"/>
    </source>
</evidence>
<dbReference type="CDD" id="cd19520">
    <property type="entry name" value="RecA-like_ATAD1"/>
    <property type="match status" value="1"/>
</dbReference>
<feature type="domain" description="AAA+ ATPase" evidence="7">
    <location>
        <begin position="1062"/>
        <end position="1199"/>
    </location>
</feature>
<dbReference type="Pfam" id="PF17862">
    <property type="entry name" value="AAA_lid_3"/>
    <property type="match status" value="1"/>
</dbReference>
<sequence>MVSTRRSGSLSASNSKRSSSSEDKPPSPKRQKVDNGASSEKPVPPAENSKDLSTPLEPVPDPGECGSGDAQIAGAPDATPAVPVTAPIADAACPSFSSRSIYQKQNPTVEGGPWCRFLSQSAQNPNVAVCTPNFTIGSNKTCSFQLNDQPISGNLCKIKHTQREGSAVAVLESTANKGSVLVNGTPVKKNSSCVLNSGDEIFQQLNIEAAVRGAEVQSGVGKFLQLERRSGDPSAVAGASILASLSNIRQDLTRWKSPSQTTSKPHQGTNVSSHSVLNDCPEIELDGSESAPNVRSDKAADVQTSDKNPTMDCDPDAGAEAGNVKLSGVNDFLRPFFRILAGPSCKLKLSKSICKQVLEERNGTLDMQAASTLGTSVRCAVFKEDVHAAILDGKEIDVSFDNFPYYLSENTKNVLVAACFMHLRHKEHEKFTADLTTINPRILLSGPAGSEIYQEMLAKALAKYFGAKLLIFDSHLLLGGLSSKEAELLKDGFNVEKSFNCTKKSLTVKDLAKSMDPIASEIETPSSSNAPTSCGLESQPKLDTDNMPSTSGTTKSCLFKLGDRVKFSCSSSCGVYQTSPRLQGCNFNLCLGENVVGKKYNGQFKPENQNLSFVNFPPLLSSGACLCSSGPSPTSELYPFDFLWYLRPLLGLSGTFDFQCLQLFDLNDTISNLSSVHSSLLQIIGLAPFLFTLCSAAQPLTVLGPSNGSRGKVVLLFDDNPLSKIGVRFDKPIPDGVDLGGTCEGGQGFFCNVTDLRLESSAVEELDKLLIHSLFEVVFSESRSAPFILFMKDAEKSIVGNGDSSSFKSKLENLPDNVVVIGSHTQNDSRKEKSHPGGLLFTKFGSHQTALLDLAFPDSFGRLHDRGKEVPKPNRTLTKLFPNKITIHLPQDEALLASWKQLLDRDVETLKIKGNLHHLRTVLGRCGMECEGLETLCIKDQTLTNENAEKIIGWALSHHLMQNSEAKPDSKLVLSCESIQYGIGILQSIQNESKSLKKSLKDVVTENEFEKKLLADVIPPSDIDVTFDDIGALEKVKDTLKELVMLPLQRPELFCKGQLTKPCKGILLFGPPGTGKTMLAKAIATEAGANFINISMSSITSKWFGEGEKYVKAVFSLASKISPSVIFVDEVDSMLGRRENPGEHEAMRKMKNEFMVNWDGLRTKDTERVLVLAATNRPFDLDEAVIRRMPRRLMVNLPDAPNRAKILKVILSKEELSPDVDLDAVASITDGYSGSDLKNLCVTAAHRPIKEILEKEKKERAAALAEGQPAPALCSSGDVRSLNMEDFKHAHQQVCASVSSESVNMTELLQWNELYGEGGSRVKKALSYFM</sequence>
<reference evidence="8 9" key="1">
    <citation type="submission" date="2024-08" db="EMBL/GenBank/DDBJ databases">
        <title>Insights into the chromosomal genome structure of Flemingia macrophylla.</title>
        <authorList>
            <person name="Ding Y."/>
            <person name="Zhao Y."/>
            <person name="Bi W."/>
            <person name="Wu M."/>
            <person name="Zhao G."/>
            <person name="Gong Y."/>
            <person name="Li W."/>
            <person name="Zhang P."/>
        </authorList>
    </citation>
    <scope>NUCLEOTIDE SEQUENCE [LARGE SCALE GENOMIC DNA]</scope>
    <source>
        <strain evidence="8">DYQJB</strain>
        <tissue evidence="8">Leaf</tissue>
    </source>
</reference>
<dbReference type="GO" id="GO:0005741">
    <property type="term" value="C:mitochondrial outer membrane"/>
    <property type="evidence" value="ECO:0007669"/>
    <property type="project" value="UniProtKB-SubCell"/>
</dbReference>
<organism evidence="8 9">
    <name type="scientific">Flemingia macrophylla</name>
    <dbReference type="NCBI Taxonomy" id="520843"/>
    <lineage>
        <taxon>Eukaryota</taxon>
        <taxon>Viridiplantae</taxon>
        <taxon>Streptophyta</taxon>
        <taxon>Embryophyta</taxon>
        <taxon>Tracheophyta</taxon>
        <taxon>Spermatophyta</taxon>
        <taxon>Magnoliopsida</taxon>
        <taxon>eudicotyledons</taxon>
        <taxon>Gunneridae</taxon>
        <taxon>Pentapetalae</taxon>
        <taxon>rosids</taxon>
        <taxon>fabids</taxon>
        <taxon>Fabales</taxon>
        <taxon>Fabaceae</taxon>
        <taxon>Papilionoideae</taxon>
        <taxon>50 kb inversion clade</taxon>
        <taxon>NPAAA clade</taxon>
        <taxon>indigoferoid/millettioid clade</taxon>
        <taxon>Phaseoleae</taxon>
        <taxon>Flemingia</taxon>
    </lineage>
</organism>
<evidence type="ECO:0000256" key="2">
    <source>
        <dbReference type="ARBA" id="ARBA00022741"/>
    </source>
</evidence>
<protein>
    <recommendedName>
        <fullName evidence="7">AAA+ ATPase domain-containing protein</fullName>
    </recommendedName>
</protein>